<keyword evidence="1" id="KW-0812">Transmembrane</keyword>
<keyword evidence="1" id="KW-1133">Transmembrane helix</keyword>
<dbReference type="AlphaFoldDB" id="A0A0C2IAW9"/>
<evidence type="ECO:0008006" key="5">
    <source>
        <dbReference type="Google" id="ProtNLM"/>
    </source>
</evidence>
<feature type="transmembrane region" description="Helical" evidence="1">
    <location>
        <begin position="87"/>
        <end position="111"/>
    </location>
</feature>
<keyword evidence="4" id="KW-1185">Reference proteome</keyword>
<gene>
    <name evidence="3" type="ORF">RF11_05639</name>
</gene>
<reference evidence="3 4" key="1">
    <citation type="journal article" date="2014" name="Genome Biol. Evol.">
        <title>The genome of the myxosporean Thelohanellus kitauei shows adaptations to nutrient acquisition within its fish host.</title>
        <authorList>
            <person name="Yang Y."/>
            <person name="Xiong J."/>
            <person name="Zhou Z."/>
            <person name="Huo F."/>
            <person name="Miao W."/>
            <person name="Ran C."/>
            <person name="Liu Y."/>
            <person name="Zhang J."/>
            <person name="Feng J."/>
            <person name="Wang M."/>
            <person name="Wang M."/>
            <person name="Wang L."/>
            <person name="Yao B."/>
        </authorList>
    </citation>
    <scope>NUCLEOTIDE SEQUENCE [LARGE SCALE GENOMIC DNA]</scope>
    <source>
        <strain evidence="3">Wuqing</strain>
    </source>
</reference>
<keyword evidence="2" id="KW-0732">Signal</keyword>
<organism evidence="3 4">
    <name type="scientific">Thelohanellus kitauei</name>
    <name type="common">Myxosporean</name>
    <dbReference type="NCBI Taxonomy" id="669202"/>
    <lineage>
        <taxon>Eukaryota</taxon>
        <taxon>Metazoa</taxon>
        <taxon>Cnidaria</taxon>
        <taxon>Myxozoa</taxon>
        <taxon>Myxosporea</taxon>
        <taxon>Bivalvulida</taxon>
        <taxon>Platysporina</taxon>
        <taxon>Myxobolidae</taxon>
        <taxon>Thelohanellus</taxon>
    </lineage>
</organism>
<comment type="caution">
    <text evidence="3">The sequence shown here is derived from an EMBL/GenBank/DDBJ whole genome shotgun (WGS) entry which is preliminary data.</text>
</comment>
<evidence type="ECO:0000256" key="2">
    <source>
        <dbReference type="SAM" id="SignalP"/>
    </source>
</evidence>
<dbReference type="Proteomes" id="UP000031668">
    <property type="component" value="Unassembled WGS sequence"/>
</dbReference>
<accession>A0A0C2IAW9</accession>
<evidence type="ECO:0000313" key="3">
    <source>
        <dbReference type="EMBL" id="KII62523.1"/>
    </source>
</evidence>
<feature type="chain" id="PRO_5002150268" description="VWFC domain-containing protein" evidence="2">
    <location>
        <begin position="18"/>
        <end position="169"/>
    </location>
</feature>
<name>A0A0C2IAW9_THEKT</name>
<proteinExistence type="predicted"/>
<protein>
    <recommendedName>
        <fullName evidence="5">VWFC domain-containing protein</fullName>
    </recommendedName>
</protein>
<dbReference type="EMBL" id="JWZT01004952">
    <property type="protein sequence ID" value="KII62523.1"/>
    <property type="molecule type" value="Genomic_DNA"/>
</dbReference>
<evidence type="ECO:0000256" key="1">
    <source>
        <dbReference type="SAM" id="Phobius"/>
    </source>
</evidence>
<keyword evidence="1" id="KW-0472">Membrane</keyword>
<evidence type="ECO:0000313" key="4">
    <source>
        <dbReference type="Proteomes" id="UP000031668"/>
    </source>
</evidence>
<sequence>MILKIISFFLIFPVIYNDCIDEHGVKYQVGEFMRPKNISKCELCQCGDDSRLKCGIYSSCQTLNCKLNNSVVRDCCMELKCGGIHTYVILAVSILVMSCILIAVVIILLFVSWCRLRRSSQSADHNDDISDIYFTEDLTSIECEEISETPSPCTSKPQNPLMLGPALFY</sequence>
<feature type="signal peptide" evidence="2">
    <location>
        <begin position="1"/>
        <end position="17"/>
    </location>
</feature>